<name>A0A3B0S3Z1_9ZZZZ</name>
<dbReference type="InterPro" id="IPR009325">
    <property type="entry name" value="DUF983"/>
</dbReference>
<reference evidence="2" key="1">
    <citation type="submission" date="2018-06" db="EMBL/GenBank/DDBJ databases">
        <authorList>
            <person name="Zhirakovskaya E."/>
        </authorList>
    </citation>
    <scope>NUCLEOTIDE SEQUENCE</scope>
</reference>
<protein>
    <submittedName>
        <fullName evidence="2">Uncharacterized protein DUF983 associated with cytochrome c oxidase</fullName>
    </submittedName>
</protein>
<feature type="transmembrane region" description="Helical" evidence="1">
    <location>
        <begin position="58"/>
        <end position="78"/>
    </location>
</feature>
<accession>A0A3B0S3Z1</accession>
<feature type="transmembrane region" description="Helical" evidence="1">
    <location>
        <begin position="84"/>
        <end position="103"/>
    </location>
</feature>
<keyword evidence="1" id="KW-0812">Transmembrane</keyword>
<keyword evidence="1" id="KW-0472">Membrane</keyword>
<dbReference type="EMBL" id="UOEF01000095">
    <property type="protein sequence ID" value="VAV90125.1"/>
    <property type="molecule type" value="Genomic_DNA"/>
</dbReference>
<evidence type="ECO:0000313" key="2">
    <source>
        <dbReference type="EMBL" id="VAV90125.1"/>
    </source>
</evidence>
<dbReference type="AlphaFoldDB" id="A0A3B0S3Z1"/>
<organism evidence="2">
    <name type="scientific">hydrothermal vent metagenome</name>
    <dbReference type="NCBI Taxonomy" id="652676"/>
    <lineage>
        <taxon>unclassified sequences</taxon>
        <taxon>metagenomes</taxon>
        <taxon>ecological metagenomes</taxon>
    </lineage>
</organism>
<keyword evidence="1" id="KW-1133">Transmembrane helix</keyword>
<evidence type="ECO:0000256" key="1">
    <source>
        <dbReference type="SAM" id="Phobius"/>
    </source>
</evidence>
<dbReference type="Pfam" id="PF06170">
    <property type="entry name" value="DUF983"/>
    <property type="match status" value="1"/>
</dbReference>
<gene>
    <name evidence="2" type="ORF">MNBD_ALPHA04-2041</name>
</gene>
<proteinExistence type="predicted"/>
<sequence length="129" mass="14015">MTEPENIKGQPDLLPAALFGLCPDCGQKTLFAGLTRFADKCRACGLDYSSYNVGDGPAAFLTLIVGGLMLALALIVELNFHPPIWVHFILWFPLTIAAVIGSLRISKAALLISEHRNQAHEGRIDGNER</sequence>